<dbReference type="PANTHER" id="PTHR28063">
    <property type="entry name" value="RNA POLYMERASE II NUCLEAR LOCALIZATION PROTEIN IWR1"/>
    <property type="match status" value="1"/>
</dbReference>
<evidence type="ECO:0000313" key="5">
    <source>
        <dbReference type="Proteomes" id="UP001629113"/>
    </source>
</evidence>
<accession>A0ABR4P774</accession>
<feature type="compositionally biased region" description="Acidic residues" evidence="2">
    <location>
        <begin position="422"/>
        <end position="438"/>
    </location>
</feature>
<feature type="domain" description="Transcription factor Iwr1" evidence="3">
    <location>
        <begin position="330"/>
        <end position="401"/>
    </location>
</feature>
<evidence type="ECO:0000259" key="3">
    <source>
        <dbReference type="Pfam" id="PF08574"/>
    </source>
</evidence>
<reference evidence="4 5" key="1">
    <citation type="submission" date="2024-06" db="EMBL/GenBank/DDBJ databases">
        <title>Complete genome of Phlyctema vagabunda strain 19-DSS-EL-015.</title>
        <authorList>
            <person name="Fiorenzani C."/>
        </authorList>
    </citation>
    <scope>NUCLEOTIDE SEQUENCE [LARGE SCALE GENOMIC DNA]</scope>
    <source>
        <strain evidence="4 5">19-DSS-EL-015</strain>
    </source>
</reference>
<feature type="compositionally biased region" description="Acidic residues" evidence="2">
    <location>
        <begin position="374"/>
        <end position="388"/>
    </location>
</feature>
<feature type="compositionally biased region" description="Basic residues" evidence="2">
    <location>
        <begin position="283"/>
        <end position="296"/>
    </location>
</feature>
<dbReference type="Pfam" id="PF08574">
    <property type="entry name" value="Iwr1"/>
    <property type="match status" value="1"/>
</dbReference>
<proteinExistence type="inferred from homology"/>
<feature type="region of interest" description="Disordered" evidence="2">
    <location>
        <begin position="343"/>
        <end position="465"/>
    </location>
</feature>
<feature type="region of interest" description="Disordered" evidence="2">
    <location>
        <begin position="187"/>
        <end position="232"/>
    </location>
</feature>
<protein>
    <recommendedName>
        <fullName evidence="3">Transcription factor Iwr1 domain-containing protein</fullName>
    </recommendedName>
</protein>
<dbReference type="InterPro" id="IPR013883">
    <property type="entry name" value="TF_Iwr1_dom"/>
</dbReference>
<gene>
    <name evidence="4" type="ORF">PVAG01_09379</name>
</gene>
<evidence type="ECO:0000256" key="2">
    <source>
        <dbReference type="SAM" id="MobiDB-lite"/>
    </source>
</evidence>
<feature type="region of interest" description="Disordered" evidence="2">
    <location>
        <begin position="266"/>
        <end position="330"/>
    </location>
</feature>
<comment type="caution">
    <text evidence="4">The sequence shown here is derived from an EMBL/GenBank/DDBJ whole genome shotgun (WGS) entry which is preliminary data.</text>
</comment>
<keyword evidence="5" id="KW-1185">Reference proteome</keyword>
<evidence type="ECO:0000313" key="4">
    <source>
        <dbReference type="EMBL" id="KAL3419158.1"/>
    </source>
</evidence>
<feature type="region of interest" description="Disordered" evidence="2">
    <location>
        <begin position="28"/>
        <end position="165"/>
    </location>
</feature>
<comment type="similarity">
    <text evidence="1">Belongs to the IWR1/SLC7A6OS family.</text>
</comment>
<feature type="compositionally biased region" description="Low complexity" evidence="2">
    <location>
        <begin position="272"/>
        <end position="282"/>
    </location>
</feature>
<dbReference type="EMBL" id="JBFCZG010000008">
    <property type="protein sequence ID" value="KAL3419158.1"/>
    <property type="molecule type" value="Genomic_DNA"/>
</dbReference>
<feature type="compositionally biased region" description="Low complexity" evidence="2">
    <location>
        <begin position="95"/>
        <end position="109"/>
    </location>
</feature>
<dbReference type="PANTHER" id="PTHR28063:SF1">
    <property type="entry name" value="RNA POLYMERASE II NUCLEAR LOCALIZATION PROTEIN IWR1"/>
    <property type="match status" value="1"/>
</dbReference>
<feature type="compositionally biased region" description="Polar residues" evidence="2">
    <location>
        <begin position="308"/>
        <end position="317"/>
    </location>
</feature>
<evidence type="ECO:0000256" key="1">
    <source>
        <dbReference type="ARBA" id="ARBA00010218"/>
    </source>
</evidence>
<feature type="compositionally biased region" description="Polar residues" evidence="2">
    <location>
        <begin position="70"/>
        <end position="84"/>
    </location>
</feature>
<feature type="compositionally biased region" description="Acidic residues" evidence="2">
    <location>
        <begin position="397"/>
        <end position="406"/>
    </location>
</feature>
<sequence>MPLPPATILVKRKATDEPVDFLRVHEANGKRQRRATDFVFSRQQPPDAPDTLNPLAPAPEPVRKIKAHRSVSSYKTNENSNSLGATPKGKAEPFASSNTNTNDTAASNTETKTVKRNGNTRTVQHDQEPRRFHMSRAATSQTPDQGGSLVPGQKRGSKPETVFVERRVKPKLLGNVGAGNGAIAKDVLPEPFLPPGETRVQPQKKPGLASRRPIPHDTGPAQETIKTAPAIVPTKARLPMPQVYSDDFVAQMQAYTLQEIGHSIAESETFNSKPSTPSTTPRKPQKPKFTPKRPALRYHERHPEEFATPTTTMQINDHISDQEDADDDSEYIIDTYIRIPADSMDIEDDEQPKDFGLLILDSQPDIDDFYREEADSDEEEEDEEEDENAENHYSADYPDEEVDTDDEYGRNAYNYRNHNASDLEEFDEDDATFSDEDNDATKYPWMKKPTWTAKDSIDDEMMDES</sequence>
<organism evidence="4 5">
    <name type="scientific">Phlyctema vagabunda</name>
    <dbReference type="NCBI Taxonomy" id="108571"/>
    <lineage>
        <taxon>Eukaryota</taxon>
        <taxon>Fungi</taxon>
        <taxon>Dikarya</taxon>
        <taxon>Ascomycota</taxon>
        <taxon>Pezizomycotina</taxon>
        <taxon>Leotiomycetes</taxon>
        <taxon>Helotiales</taxon>
        <taxon>Dermateaceae</taxon>
        <taxon>Phlyctema</taxon>
    </lineage>
</organism>
<dbReference type="Proteomes" id="UP001629113">
    <property type="component" value="Unassembled WGS sequence"/>
</dbReference>
<name>A0ABR4P774_9HELO</name>
<dbReference type="InterPro" id="IPR040150">
    <property type="entry name" value="Iwr1"/>
</dbReference>